<dbReference type="Pfam" id="PF00196">
    <property type="entry name" value="GerE"/>
    <property type="match status" value="1"/>
</dbReference>
<dbReference type="InterPro" id="IPR000792">
    <property type="entry name" value="Tscrpt_reg_LuxR_C"/>
</dbReference>
<proteinExistence type="predicted"/>
<evidence type="ECO:0000256" key="3">
    <source>
        <dbReference type="ARBA" id="ARBA00023163"/>
    </source>
</evidence>
<evidence type="ECO:0000313" key="6">
    <source>
        <dbReference type="EMBL" id="MFC6096231.1"/>
    </source>
</evidence>
<keyword evidence="4" id="KW-1133">Transmembrane helix</keyword>
<keyword evidence="4" id="KW-0472">Membrane</keyword>
<name>A0ABW1PKU2_9FLAO</name>
<accession>A0ABW1PKU2</accession>
<keyword evidence="7" id="KW-1185">Reference proteome</keyword>
<evidence type="ECO:0000259" key="5">
    <source>
        <dbReference type="PROSITE" id="PS50043"/>
    </source>
</evidence>
<dbReference type="CDD" id="cd06170">
    <property type="entry name" value="LuxR_C_like"/>
    <property type="match status" value="1"/>
</dbReference>
<feature type="domain" description="HTH luxR-type" evidence="5">
    <location>
        <begin position="89"/>
        <end position="154"/>
    </location>
</feature>
<dbReference type="Proteomes" id="UP001596287">
    <property type="component" value="Unassembled WGS sequence"/>
</dbReference>
<sequence>MFPELKKYKSTILYGFVLAFLLLLVKWLEFRFVIVNHSLEIYIAIIALIFTALGIWLSKKLTKLKTVIIEKEIVKEIVIDTTEFIQDKKTIENLNISKRELEVLDLMSKGMSNQEIADALFVSIPTIKTHSSKLFEKLEVSRRTQAVEKAKRLRIIP</sequence>
<evidence type="ECO:0000256" key="4">
    <source>
        <dbReference type="SAM" id="Phobius"/>
    </source>
</evidence>
<dbReference type="SUPFAM" id="SSF46894">
    <property type="entry name" value="C-terminal effector domain of the bipartite response regulators"/>
    <property type="match status" value="1"/>
</dbReference>
<keyword evidence="3" id="KW-0804">Transcription</keyword>
<gene>
    <name evidence="6" type="ORF">ACFPVY_06190</name>
</gene>
<comment type="caution">
    <text evidence="6">The sequence shown here is derived from an EMBL/GenBank/DDBJ whole genome shotgun (WGS) entry which is preliminary data.</text>
</comment>
<dbReference type="RefSeq" id="WP_379791101.1">
    <property type="nucleotide sequence ID" value="NZ_JBHSQB010000005.1"/>
</dbReference>
<keyword evidence="1" id="KW-0805">Transcription regulation</keyword>
<reference evidence="7" key="1">
    <citation type="journal article" date="2019" name="Int. J. Syst. Evol. Microbiol.">
        <title>The Global Catalogue of Microorganisms (GCM) 10K type strain sequencing project: providing services to taxonomists for standard genome sequencing and annotation.</title>
        <authorList>
            <consortium name="The Broad Institute Genomics Platform"/>
            <consortium name="The Broad Institute Genome Sequencing Center for Infectious Disease"/>
            <person name="Wu L."/>
            <person name="Ma J."/>
        </authorList>
    </citation>
    <scope>NUCLEOTIDE SEQUENCE [LARGE SCALE GENOMIC DNA]</scope>
    <source>
        <strain evidence="7">CCUG 49679</strain>
    </source>
</reference>
<keyword evidence="4" id="KW-0812">Transmembrane</keyword>
<feature type="transmembrane region" description="Helical" evidence="4">
    <location>
        <begin position="12"/>
        <end position="29"/>
    </location>
</feature>
<evidence type="ECO:0000256" key="1">
    <source>
        <dbReference type="ARBA" id="ARBA00023015"/>
    </source>
</evidence>
<dbReference type="Gene3D" id="1.10.10.10">
    <property type="entry name" value="Winged helix-like DNA-binding domain superfamily/Winged helix DNA-binding domain"/>
    <property type="match status" value="1"/>
</dbReference>
<organism evidence="6 7">
    <name type="scientific">Flavobacterium qiangtangense</name>
    <dbReference type="NCBI Taxonomy" id="1442595"/>
    <lineage>
        <taxon>Bacteria</taxon>
        <taxon>Pseudomonadati</taxon>
        <taxon>Bacteroidota</taxon>
        <taxon>Flavobacteriia</taxon>
        <taxon>Flavobacteriales</taxon>
        <taxon>Flavobacteriaceae</taxon>
        <taxon>Flavobacterium</taxon>
    </lineage>
</organism>
<dbReference type="InterPro" id="IPR016032">
    <property type="entry name" value="Sig_transdc_resp-reg_C-effctor"/>
</dbReference>
<keyword evidence="2" id="KW-0238">DNA-binding</keyword>
<dbReference type="SMART" id="SM00421">
    <property type="entry name" value="HTH_LUXR"/>
    <property type="match status" value="1"/>
</dbReference>
<evidence type="ECO:0000256" key="2">
    <source>
        <dbReference type="ARBA" id="ARBA00023125"/>
    </source>
</evidence>
<evidence type="ECO:0000313" key="7">
    <source>
        <dbReference type="Proteomes" id="UP001596287"/>
    </source>
</evidence>
<dbReference type="PANTHER" id="PTHR44688:SF16">
    <property type="entry name" value="DNA-BINDING TRANSCRIPTIONAL ACTIVATOR DEVR_DOSR"/>
    <property type="match status" value="1"/>
</dbReference>
<dbReference type="PANTHER" id="PTHR44688">
    <property type="entry name" value="DNA-BINDING TRANSCRIPTIONAL ACTIVATOR DEVR_DOSR"/>
    <property type="match status" value="1"/>
</dbReference>
<dbReference type="PRINTS" id="PR00038">
    <property type="entry name" value="HTHLUXR"/>
</dbReference>
<dbReference type="InterPro" id="IPR036388">
    <property type="entry name" value="WH-like_DNA-bd_sf"/>
</dbReference>
<dbReference type="EMBL" id="JBHSQB010000005">
    <property type="protein sequence ID" value="MFC6096231.1"/>
    <property type="molecule type" value="Genomic_DNA"/>
</dbReference>
<protein>
    <submittedName>
        <fullName evidence="6">Response regulator transcription factor</fullName>
    </submittedName>
</protein>
<feature type="transmembrane region" description="Helical" evidence="4">
    <location>
        <begin position="41"/>
        <end position="58"/>
    </location>
</feature>
<dbReference type="PROSITE" id="PS50043">
    <property type="entry name" value="HTH_LUXR_2"/>
    <property type="match status" value="1"/>
</dbReference>